<name>A0A1I4RVB0_ECTMO</name>
<gene>
    <name evidence="2" type="ORF">SAMN05421721_1106</name>
</gene>
<organism evidence="2 3">
    <name type="scientific">Ectothiorhodospira mobilis</name>
    <dbReference type="NCBI Taxonomy" id="195064"/>
    <lineage>
        <taxon>Bacteria</taxon>
        <taxon>Pseudomonadati</taxon>
        <taxon>Pseudomonadota</taxon>
        <taxon>Gammaproteobacteria</taxon>
        <taxon>Chromatiales</taxon>
        <taxon>Ectothiorhodospiraceae</taxon>
        <taxon>Ectothiorhodospira</taxon>
    </lineage>
</organism>
<evidence type="ECO:0000313" key="3">
    <source>
        <dbReference type="Proteomes" id="UP000199556"/>
    </source>
</evidence>
<dbReference type="RefSeq" id="WP_090485802.1">
    <property type="nucleotide sequence ID" value="NZ_FOUO01000010.1"/>
</dbReference>
<reference evidence="2 3" key="1">
    <citation type="submission" date="2016-10" db="EMBL/GenBank/DDBJ databases">
        <authorList>
            <person name="de Groot N.N."/>
        </authorList>
    </citation>
    <scope>NUCLEOTIDE SEQUENCE [LARGE SCALE GENOMIC DNA]</scope>
    <source>
        <strain evidence="2 3">DSM 4180</strain>
    </source>
</reference>
<proteinExistence type="predicted"/>
<accession>A0A1I4RVB0</accession>
<dbReference type="OrthoDB" id="1016065at2"/>
<dbReference type="AlphaFoldDB" id="A0A1I4RVB0"/>
<keyword evidence="3" id="KW-1185">Reference proteome</keyword>
<evidence type="ECO:0000313" key="2">
    <source>
        <dbReference type="EMBL" id="SFM56162.1"/>
    </source>
</evidence>
<evidence type="ECO:0000256" key="1">
    <source>
        <dbReference type="SAM" id="MobiDB-lite"/>
    </source>
</evidence>
<dbReference type="Proteomes" id="UP000199556">
    <property type="component" value="Unassembled WGS sequence"/>
</dbReference>
<dbReference type="EMBL" id="FOUO01000010">
    <property type="protein sequence ID" value="SFM56162.1"/>
    <property type="molecule type" value="Genomic_DNA"/>
</dbReference>
<feature type="region of interest" description="Disordered" evidence="1">
    <location>
        <begin position="70"/>
        <end position="97"/>
    </location>
</feature>
<protein>
    <submittedName>
        <fullName evidence="2">CRISPR-associated protein Csx10</fullName>
    </submittedName>
</protein>
<feature type="compositionally biased region" description="Basic and acidic residues" evidence="1">
    <location>
        <begin position="86"/>
        <end position="97"/>
    </location>
</feature>
<dbReference type="STRING" id="195064.SAMN05421721_1106"/>
<sequence length="502" mass="54987">MRTQGIRITLEEDCVFSASTATEGGHEGLDRVPGQALLGAAAARLYAKLDRADAFTLFHSGKVRFGDGLPAAGDEAAGPMPLSWHHPKEEKPEGGDGRLHPERVYNFCHVRALGNDRQPAQLRGGYVRADGLRLRPQREFRLKTAIDPHKGRAKDSQLFGYDALLRGQTFLARVDADDDVDPALVERALAVLNGECLLGRSRSAEYGRARLEPVDIPLPKPGEAGTRLVLWLLSDLALLDEAGQPTLEPDPALLGLGPGKVDWRATFVRSRRYAPWNAHRRGYDREREVLVAGSVVTVDLDEPPSAEALERLATGVGLYREGGLGRILANPALLDGEHPSFTAPAEAGGADEIRRPADPLLDWLEAISGGRGERLDRMAREIAAEIAGRIAAARRFAGVSAGQRFGPSRSQWGQVGQLARRRPPDLMERLFQRKDALIRMEKAGWKDVIPPGAEGGEWLTLAEWLEQRFGTLDGEERADLVARVAHMVREETEKNTDQEAAQ</sequence>